<comment type="caution">
    <text evidence="1">The sequence shown here is derived from an EMBL/GenBank/DDBJ whole genome shotgun (WGS) entry which is preliminary data.</text>
</comment>
<organism evidence="1 2">
    <name type="scientific">Streptomyces coryli</name>
    <dbReference type="NCBI Taxonomy" id="1128680"/>
    <lineage>
        <taxon>Bacteria</taxon>
        <taxon>Bacillati</taxon>
        <taxon>Actinomycetota</taxon>
        <taxon>Actinomycetes</taxon>
        <taxon>Kitasatosporales</taxon>
        <taxon>Streptomycetaceae</taxon>
        <taxon>Streptomyces</taxon>
    </lineage>
</organism>
<proteinExistence type="predicted"/>
<protein>
    <submittedName>
        <fullName evidence="1">Uncharacterized protein</fullName>
    </submittedName>
</protein>
<accession>A0A6G4U0J0</accession>
<name>A0A6G4U0J0_9ACTN</name>
<dbReference type="Proteomes" id="UP000481583">
    <property type="component" value="Unassembled WGS sequence"/>
</dbReference>
<reference evidence="1 2" key="1">
    <citation type="submission" date="2020-02" db="EMBL/GenBank/DDBJ databases">
        <title>Whole-genome analyses of novel actinobacteria.</title>
        <authorList>
            <person name="Sahin N."/>
        </authorList>
    </citation>
    <scope>NUCLEOTIDE SEQUENCE [LARGE SCALE GENOMIC DNA]</scope>
    <source>
        <strain evidence="1 2">A7024</strain>
    </source>
</reference>
<keyword evidence="2" id="KW-1185">Reference proteome</keyword>
<evidence type="ECO:0000313" key="2">
    <source>
        <dbReference type="Proteomes" id="UP000481583"/>
    </source>
</evidence>
<sequence length="48" mass="4947">MWGAATDQNGTNVDHREVVGTIVGHTTATLADIRMFMTALAALGCGNG</sequence>
<gene>
    <name evidence="1" type="ORF">G5C51_12915</name>
</gene>
<evidence type="ECO:0000313" key="1">
    <source>
        <dbReference type="EMBL" id="NGN64797.1"/>
    </source>
</evidence>
<dbReference type="AlphaFoldDB" id="A0A6G4U0J0"/>
<dbReference type="EMBL" id="JAAKZV010000043">
    <property type="protein sequence ID" value="NGN64797.1"/>
    <property type="molecule type" value="Genomic_DNA"/>
</dbReference>
<dbReference type="RefSeq" id="WP_165236616.1">
    <property type="nucleotide sequence ID" value="NZ_JAAKZV010000043.1"/>
</dbReference>